<dbReference type="EMBL" id="JAGINX010000001">
    <property type="protein sequence ID" value="MBP2317212.1"/>
    <property type="molecule type" value="Genomic_DNA"/>
</dbReference>
<protein>
    <submittedName>
        <fullName evidence="1">Uncharacterized protein</fullName>
    </submittedName>
</protein>
<sequence>MLAILAALFYFYRSRTSAPAAEEAAGEEGYSKI</sequence>
<gene>
    <name evidence="1" type="ORF">JOF45_000231</name>
</gene>
<accession>A0ABS4SYD4</accession>
<reference evidence="1 2" key="1">
    <citation type="submission" date="2021-03" db="EMBL/GenBank/DDBJ databases">
        <title>Sequencing the genomes of 1000 actinobacteria strains.</title>
        <authorList>
            <person name="Klenk H.-P."/>
        </authorList>
    </citation>
    <scope>NUCLEOTIDE SEQUENCE [LARGE SCALE GENOMIC DNA]</scope>
    <source>
        <strain evidence="1 2">DSM 12544</strain>
    </source>
</reference>
<name>A0ABS4SYD4_9MICC</name>
<evidence type="ECO:0000313" key="1">
    <source>
        <dbReference type="EMBL" id="MBP2317212.1"/>
    </source>
</evidence>
<comment type="caution">
    <text evidence="1">The sequence shown here is derived from an EMBL/GenBank/DDBJ whole genome shotgun (WGS) entry which is preliminary data.</text>
</comment>
<dbReference type="Proteomes" id="UP001519331">
    <property type="component" value="Unassembled WGS sequence"/>
</dbReference>
<keyword evidence="2" id="KW-1185">Reference proteome</keyword>
<organism evidence="1 2">
    <name type="scientific">Nesterenkonia lacusekhoensis</name>
    <dbReference type="NCBI Taxonomy" id="150832"/>
    <lineage>
        <taxon>Bacteria</taxon>
        <taxon>Bacillati</taxon>
        <taxon>Actinomycetota</taxon>
        <taxon>Actinomycetes</taxon>
        <taxon>Micrococcales</taxon>
        <taxon>Micrococcaceae</taxon>
        <taxon>Nesterenkonia</taxon>
    </lineage>
</organism>
<proteinExistence type="predicted"/>
<evidence type="ECO:0000313" key="2">
    <source>
        <dbReference type="Proteomes" id="UP001519331"/>
    </source>
</evidence>